<keyword evidence="6" id="KW-0479">Metal-binding</keyword>
<dbReference type="Pfam" id="PF02424">
    <property type="entry name" value="ApbE"/>
    <property type="match status" value="1"/>
</dbReference>
<dbReference type="InterPro" id="IPR024932">
    <property type="entry name" value="ApbE"/>
</dbReference>
<reference evidence="11 12" key="1">
    <citation type="journal article" date="2012" name="FEBS Lett.">
        <title>Anammox organism KSU-1 expresses a NirK-type copper-containing nitrite reductase instead of a NirS-type with cytochrome cd1.</title>
        <authorList>
            <person name="Hira D."/>
            <person name="Toh H."/>
            <person name="Migita C.T."/>
            <person name="Okubo H."/>
            <person name="Nishiyama T."/>
            <person name="Hattori M."/>
            <person name="Furukawa K."/>
            <person name="Fujii T."/>
        </authorList>
    </citation>
    <scope>NUCLEOTIDE SEQUENCE [LARGE SCALE GENOMIC DNA]</scope>
</reference>
<evidence type="ECO:0000256" key="4">
    <source>
        <dbReference type="ARBA" id="ARBA00022630"/>
    </source>
</evidence>
<dbReference type="Gene3D" id="3.10.520.10">
    <property type="entry name" value="ApbE-like domains"/>
    <property type="match status" value="1"/>
</dbReference>
<evidence type="ECO:0000256" key="3">
    <source>
        <dbReference type="ARBA" id="ARBA00016337"/>
    </source>
</evidence>
<dbReference type="PANTHER" id="PTHR30040:SF2">
    <property type="entry name" value="FAD:PROTEIN FMN TRANSFERASE"/>
    <property type="match status" value="1"/>
</dbReference>
<dbReference type="GO" id="GO:0016740">
    <property type="term" value="F:transferase activity"/>
    <property type="evidence" value="ECO:0007669"/>
    <property type="project" value="UniProtKB-KW"/>
</dbReference>
<dbReference type="AlphaFoldDB" id="I3IR79"/>
<evidence type="ECO:0000256" key="8">
    <source>
        <dbReference type="ARBA" id="ARBA00022842"/>
    </source>
</evidence>
<keyword evidence="5" id="KW-0808">Transferase</keyword>
<dbReference type="InterPro" id="IPR003374">
    <property type="entry name" value="ApbE-like_sf"/>
</dbReference>
<evidence type="ECO:0000256" key="7">
    <source>
        <dbReference type="ARBA" id="ARBA00022827"/>
    </source>
</evidence>
<dbReference type="eggNOG" id="COG1477">
    <property type="taxonomic scope" value="Bacteria"/>
</dbReference>
<evidence type="ECO:0000313" key="11">
    <source>
        <dbReference type="EMBL" id="GAB64224.1"/>
    </source>
</evidence>
<keyword evidence="7" id="KW-0274">FAD</keyword>
<comment type="caution">
    <text evidence="11">The sequence shown here is derived from an EMBL/GenBank/DDBJ whole genome shotgun (WGS) entry which is preliminary data.</text>
</comment>
<proteinExistence type="predicted"/>
<evidence type="ECO:0000256" key="2">
    <source>
        <dbReference type="ARBA" id="ARBA00011955"/>
    </source>
</evidence>
<comment type="catalytic activity">
    <reaction evidence="10">
        <text>L-threonyl-[protein] + FAD = FMN-L-threonyl-[protein] + AMP + H(+)</text>
        <dbReference type="Rhea" id="RHEA:36847"/>
        <dbReference type="Rhea" id="RHEA-COMP:11060"/>
        <dbReference type="Rhea" id="RHEA-COMP:11061"/>
        <dbReference type="ChEBI" id="CHEBI:15378"/>
        <dbReference type="ChEBI" id="CHEBI:30013"/>
        <dbReference type="ChEBI" id="CHEBI:57692"/>
        <dbReference type="ChEBI" id="CHEBI:74257"/>
        <dbReference type="ChEBI" id="CHEBI:456215"/>
        <dbReference type="EC" id="2.7.1.180"/>
    </reaction>
</comment>
<comment type="cofactor">
    <cofactor evidence="1">
        <name>Mg(2+)</name>
        <dbReference type="ChEBI" id="CHEBI:18420"/>
    </cofactor>
</comment>
<keyword evidence="8" id="KW-0460">Magnesium</keyword>
<name>I3IR79_9BACT</name>
<evidence type="ECO:0000256" key="9">
    <source>
        <dbReference type="ARBA" id="ARBA00031306"/>
    </source>
</evidence>
<keyword evidence="4" id="KW-0285">Flavoprotein</keyword>
<dbReference type="GO" id="GO:0046872">
    <property type="term" value="F:metal ion binding"/>
    <property type="evidence" value="ECO:0007669"/>
    <property type="project" value="UniProtKB-KW"/>
</dbReference>
<dbReference type="STRING" id="247490.KSU1_D0915"/>
<accession>I3IR79</accession>
<protein>
    <recommendedName>
        <fullName evidence="3">FAD:protein FMN transferase</fullName>
        <ecNumber evidence="2">2.7.1.180</ecNumber>
    </recommendedName>
    <alternativeName>
        <fullName evidence="9">Flavin transferase</fullName>
    </alternativeName>
</protein>
<dbReference type="PANTHER" id="PTHR30040">
    <property type="entry name" value="THIAMINE BIOSYNTHESIS LIPOPROTEIN APBE"/>
    <property type="match status" value="1"/>
</dbReference>
<dbReference type="Proteomes" id="UP000002985">
    <property type="component" value="Unassembled WGS sequence"/>
</dbReference>
<keyword evidence="12" id="KW-1185">Reference proteome</keyword>
<dbReference type="SUPFAM" id="SSF143631">
    <property type="entry name" value="ApbE-like"/>
    <property type="match status" value="1"/>
</dbReference>
<gene>
    <name evidence="11" type="ORF">KSU1_D0915</name>
</gene>
<dbReference type="EMBL" id="BAFH01000004">
    <property type="protein sequence ID" value="GAB64224.1"/>
    <property type="molecule type" value="Genomic_DNA"/>
</dbReference>
<organism evidence="11 12">
    <name type="scientific">Candidatus Jettenia caeni</name>
    <dbReference type="NCBI Taxonomy" id="247490"/>
    <lineage>
        <taxon>Bacteria</taxon>
        <taxon>Pseudomonadati</taxon>
        <taxon>Planctomycetota</taxon>
        <taxon>Candidatus Brocadiia</taxon>
        <taxon>Candidatus Brocadiales</taxon>
        <taxon>Candidatus Brocadiaceae</taxon>
        <taxon>Candidatus Jettenia</taxon>
    </lineage>
</organism>
<dbReference type="EC" id="2.7.1.180" evidence="2"/>
<evidence type="ECO:0000256" key="1">
    <source>
        <dbReference type="ARBA" id="ARBA00001946"/>
    </source>
</evidence>
<evidence type="ECO:0000256" key="10">
    <source>
        <dbReference type="ARBA" id="ARBA00048540"/>
    </source>
</evidence>
<evidence type="ECO:0000256" key="6">
    <source>
        <dbReference type="ARBA" id="ARBA00022723"/>
    </source>
</evidence>
<evidence type="ECO:0000313" key="12">
    <source>
        <dbReference type="Proteomes" id="UP000002985"/>
    </source>
</evidence>
<sequence>MKEVREDKLLSLLQAVSYKNIEIDDNDKLISFTHKQTKIDLGPVIRGYAVDRALELFKESGVSKVCINYGSITRMIEPPSEKNSWKVGILHPVKENSVIGSLQLVDRGVAFVADYPRYTTVQDRFSLHFINPKTGKPVKNGNLAVTAMAGTAEEAGVLATILFIHGAEDIQRFSAILPEKEWLLLSEKQKGDIEFQMSSGMEKRFTKGEEKIFKFGKGSGCPFSP</sequence>
<evidence type="ECO:0000256" key="5">
    <source>
        <dbReference type="ARBA" id="ARBA00022679"/>
    </source>
</evidence>